<dbReference type="AlphaFoldDB" id="A0A921ZTE8"/>
<comment type="similarity">
    <text evidence="2">Belongs to the complex I NDUFA11 subunit family.</text>
</comment>
<evidence type="ECO:0000256" key="7">
    <source>
        <dbReference type="ARBA" id="ARBA00023128"/>
    </source>
</evidence>
<evidence type="ECO:0000313" key="13">
    <source>
        <dbReference type="Proteomes" id="UP000791440"/>
    </source>
</evidence>
<evidence type="ECO:0000256" key="6">
    <source>
        <dbReference type="ARBA" id="ARBA00022989"/>
    </source>
</evidence>
<organism evidence="12 13">
    <name type="scientific">Manduca sexta</name>
    <name type="common">Tobacco hawkmoth</name>
    <name type="synonym">Tobacco hornworm</name>
    <dbReference type="NCBI Taxonomy" id="7130"/>
    <lineage>
        <taxon>Eukaryota</taxon>
        <taxon>Metazoa</taxon>
        <taxon>Ecdysozoa</taxon>
        <taxon>Arthropoda</taxon>
        <taxon>Hexapoda</taxon>
        <taxon>Insecta</taxon>
        <taxon>Pterygota</taxon>
        <taxon>Neoptera</taxon>
        <taxon>Endopterygota</taxon>
        <taxon>Lepidoptera</taxon>
        <taxon>Glossata</taxon>
        <taxon>Ditrysia</taxon>
        <taxon>Bombycoidea</taxon>
        <taxon>Sphingidae</taxon>
        <taxon>Sphinginae</taxon>
        <taxon>Sphingini</taxon>
        <taxon>Manduca</taxon>
    </lineage>
</organism>
<comment type="subcellular location">
    <subcellularLocation>
        <location evidence="1">Mitochondrion inner membrane</location>
        <topology evidence="1">Multi-pass membrane protein</topology>
        <orientation evidence="1">Matrix side</orientation>
    </subcellularLocation>
</comment>
<gene>
    <name evidence="12" type="ORF">O3G_MSEX014295</name>
</gene>
<accession>A0A921ZTE8</accession>
<dbReference type="GO" id="GO:0045271">
    <property type="term" value="C:respiratory chain complex I"/>
    <property type="evidence" value="ECO:0007669"/>
    <property type="project" value="InterPro"/>
</dbReference>
<dbReference type="GO" id="GO:0005743">
    <property type="term" value="C:mitochondrial inner membrane"/>
    <property type="evidence" value="ECO:0007669"/>
    <property type="project" value="UniProtKB-SubCell"/>
</dbReference>
<evidence type="ECO:0000256" key="9">
    <source>
        <dbReference type="ARBA" id="ARBA00030608"/>
    </source>
</evidence>
<sequence>MSKLLNYKYYDTPEGHDIYKKTFVTSKYAFLTGLAAGSADVLMYSRPKGFVNTAGRMFYIIGPLVGMATAFTVTTNVAQNYRGKNDKLNYFMGGAAAGCVFSAWMKTGAVALPAALVLGTAAVVKKMAIDSGTEFFPQVAHATKTIKSVKHDWTITENFDELKNYTTGPN</sequence>
<dbReference type="PANTHER" id="PTHR21382">
    <property type="entry name" value="NADH-UBIQUINONE OXIDOREDUCTASE SUBUNIT"/>
    <property type="match status" value="1"/>
</dbReference>
<keyword evidence="5" id="KW-0999">Mitochondrion inner membrane</keyword>
<keyword evidence="6 11" id="KW-1133">Transmembrane helix</keyword>
<evidence type="ECO:0000256" key="8">
    <source>
        <dbReference type="ARBA" id="ARBA00023136"/>
    </source>
</evidence>
<comment type="caution">
    <text evidence="12">The sequence shown here is derived from an EMBL/GenBank/DDBJ whole genome shotgun (WGS) entry which is preliminary data.</text>
</comment>
<dbReference type="PANTHER" id="PTHR21382:SF1">
    <property type="entry name" value="NADH DEHYDROGENASE [UBIQUINONE] 1 ALPHA SUBCOMPLEX SUBUNIT 11"/>
    <property type="match status" value="1"/>
</dbReference>
<reference evidence="12" key="2">
    <citation type="submission" date="2020-12" db="EMBL/GenBank/DDBJ databases">
        <authorList>
            <person name="Kanost M."/>
        </authorList>
    </citation>
    <scope>NUCLEOTIDE SEQUENCE</scope>
</reference>
<dbReference type="Proteomes" id="UP000791440">
    <property type="component" value="Unassembled WGS sequence"/>
</dbReference>
<dbReference type="GO" id="GO:0006120">
    <property type="term" value="P:mitochondrial electron transport, NADH to ubiquinone"/>
    <property type="evidence" value="ECO:0007669"/>
    <property type="project" value="InterPro"/>
</dbReference>
<evidence type="ECO:0000313" key="12">
    <source>
        <dbReference type="EMBL" id="KAG6464130.1"/>
    </source>
</evidence>
<dbReference type="EMBL" id="JH669100">
    <property type="protein sequence ID" value="KAG6464130.1"/>
    <property type="molecule type" value="Genomic_DNA"/>
</dbReference>
<evidence type="ECO:0000256" key="5">
    <source>
        <dbReference type="ARBA" id="ARBA00022792"/>
    </source>
</evidence>
<protein>
    <recommendedName>
        <fullName evidence="3">NADH dehydrogenase [ubiquinone] 1 alpha subcomplex subunit 11</fullName>
    </recommendedName>
    <alternativeName>
        <fullName evidence="9">Complex I-B14.7</fullName>
    </alternativeName>
    <alternativeName>
        <fullName evidence="10">NADH-ubiquinone oxidoreductase subunit B14.7</fullName>
    </alternativeName>
</protein>
<evidence type="ECO:0000256" key="1">
    <source>
        <dbReference type="ARBA" id="ARBA00004292"/>
    </source>
</evidence>
<proteinExistence type="inferred from homology"/>
<name>A0A921ZTE8_MANSE</name>
<evidence type="ECO:0000256" key="4">
    <source>
        <dbReference type="ARBA" id="ARBA00022692"/>
    </source>
</evidence>
<keyword evidence="7" id="KW-0496">Mitochondrion</keyword>
<evidence type="ECO:0000256" key="10">
    <source>
        <dbReference type="ARBA" id="ARBA00031497"/>
    </source>
</evidence>
<evidence type="ECO:0000256" key="3">
    <source>
        <dbReference type="ARBA" id="ARBA00018191"/>
    </source>
</evidence>
<keyword evidence="4 11" id="KW-0812">Transmembrane</keyword>
<reference evidence="12" key="1">
    <citation type="journal article" date="2016" name="Insect Biochem. Mol. Biol.">
        <title>Multifaceted biological insights from a draft genome sequence of the tobacco hornworm moth, Manduca sexta.</title>
        <authorList>
            <person name="Kanost M.R."/>
            <person name="Arrese E.L."/>
            <person name="Cao X."/>
            <person name="Chen Y.R."/>
            <person name="Chellapilla S."/>
            <person name="Goldsmith M.R."/>
            <person name="Grosse-Wilde E."/>
            <person name="Heckel D.G."/>
            <person name="Herndon N."/>
            <person name="Jiang H."/>
            <person name="Papanicolaou A."/>
            <person name="Qu J."/>
            <person name="Soulages J.L."/>
            <person name="Vogel H."/>
            <person name="Walters J."/>
            <person name="Waterhouse R.M."/>
            <person name="Ahn S.J."/>
            <person name="Almeida F.C."/>
            <person name="An C."/>
            <person name="Aqrawi P."/>
            <person name="Bretschneider A."/>
            <person name="Bryant W.B."/>
            <person name="Bucks S."/>
            <person name="Chao H."/>
            <person name="Chevignon G."/>
            <person name="Christen J.M."/>
            <person name="Clarke D.F."/>
            <person name="Dittmer N.T."/>
            <person name="Ferguson L.C.F."/>
            <person name="Garavelou S."/>
            <person name="Gordon K.H.J."/>
            <person name="Gunaratna R.T."/>
            <person name="Han Y."/>
            <person name="Hauser F."/>
            <person name="He Y."/>
            <person name="Heidel-Fischer H."/>
            <person name="Hirsh A."/>
            <person name="Hu Y."/>
            <person name="Jiang H."/>
            <person name="Kalra D."/>
            <person name="Klinner C."/>
            <person name="Konig C."/>
            <person name="Kovar C."/>
            <person name="Kroll A.R."/>
            <person name="Kuwar S.S."/>
            <person name="Lee S.L."/>
            <person name="Lehman R."/>
            <person name="Li K."/>
            <person name="Li Z."/>
            <person name="Liang H."/>
            <person name="Lovelace S."/>
            <person name="Lu Z."/>
            <person name="Mansfield J.H."/>
            <person name="McCulloch K.J."/>
            <person name="Mathew T."/>
            <person name="Morton B."/>
            <person name="Muzny D.M."/>
            <person name="Neunemann D."/>
            <person name="Ongeri F."/>
            <person name="Pauchet Y."/>
            <person name="Pu L.L."/>
            <person name="Pyrousis I."/>
            <person name="Rao X.J."/>
            <person name="Redding A."/>
            <person name="Roesel C."/>
            <person name="Sanchez-Gracia A."/>
            <person name="Schaack S."/>
            <person name="Shukla A."/>
            <person name="Tetreau G."/>
            <person name="Wang Y."/>
            <person name="Xiong G.H."/>
            <person name="Traut W."/>
            <person name="Walsh T.K."/>
            <person name="Worley K.C."/>
            <person name="Wu D."/>
            <person name="Wu W."/>
            <person name="Wu Y.Q."/>
            <person name="Zhang X."/>
            <person name="Zou Z."/>
            <person name="Zucker H."/>
            <person name="Briscoe A.D."/>
            <person name="Burmester T."/>
            <person name="Clem R.J."/>
            <person name="Feyereisen R."/>
            <person name="Grimmelikhuijzen C.J.P."/>
            <person name="Hamodrakas S.J."/>
            <person name="Hansson B.S."/>
            <person name="Huguet E."/>
            <person name="Jermiin L.S."/>
            <person name="Lan Q."/>
            <person name="Lehman H.K."/>
            <person name="Lorenzen M."/>
            <person name="Merzendorfer H."/>
            <person name="Michalopoulos I."/>
            <person name="Morton D.B."/>
            <person name="Muthukrishnan S."/>
            <person name="Oakeshott J.G."/>
            <person name="Palmer W."/>
            <person name="Park Y."/>
            <person name="Passarelli A.L."/>
            <person name="Rozas J."/>
            <person name="Schwartz L.M."/>
            <person name="Smith W."/>
            <person name="Southgate A."/>
            <person name="Vilcinskas A."/>
            <person name="Vogt R."/>
            <person name="Wang P."/>
            <person name="Werren J."/>
            <person name="Yu X.Q."/>
            <person name="Zhou J.J."/>
            <person name="Brown S.J."/>
            <person name="Scherer S.E."/>
            <person name="Richards S."/>
            <person name="Blissard G.W."/>
        </authorList>
    </citation>
    <scope>NUCLEOTIDE SEQUENCE</scope>
</reference>
<keyword evidence="8 11" id="KW-0472">Membrane</keyword>
<dbReference type="InterPro" id="IPR039205">
    <property type="entry name" value="NDUFA11"/>
</dbReference>
<keyword evidence="13" id="KW-1185">Reference proteome</keyword>
<feature type="transmembrane region" description="Helical" evidence="11">
    <location>
        <begin position="90"/>
        <end position="118"/>
    </location>
</feature>
<feature type="transmembrane region" description="Helical" evidence="11">
    <location>
        <begin position="57"/>
        <end position="78"/>
    </location>
</feature>
<evidence type="ECO:0000256" key="11">
    <source>
        <dbReference type="SAM" id="Phobius"/>
    </source>
</evidence>
<evidence type="ECO:0000256" key="2">
    <source>
        <dbReference type="ARBA" id="ARBA00008699"/>
    </source>
</evidence>